<evidence type="ECO:0000313" key="2">
    <source>
        <dbReference type="EMBL" id="NDV63368.1"/>
    </source>
</evidence>
<protein>
    <recommendedName>
        <fullName evidence="4">Single-stranded DNA-binding protein</fullName>
    </recommendedName>
</protein>
<gene>
    <name evidence="2" type="ORF">G0Q06_12960</name>
</gene>
<keyword evidence="1" id="KW-0238">DNA-binding</keyword>
<reference evidence="2 3" key="1">
    <citation type="submission" date="2020-02" db="EMBL/GenBank/DDBJ databases">
        <title>Albibacoteraceae fam. nov., the first described family within the subdivision 4 Verrucomicrobia.</title>
        <authorList>
            <person name="Xi F."/>
        </authorList>
    </citation>
    <scope>NUCLEOTIDE SEQUENCE [LARGE SCALE GENOMIC DNA]</scope>
    <source>
        <strain evidence="2 3">CK1056</strain>
    </source>
</reference>
<dbReference type="InterPro" id="IPR000424">
    <property type="entry name" value="Primosome_PriB/ssb"/>
</dbReference>
<dbReference type="Proteomes" id="UP000478417">
    <property type="component" value="Unassembled WGS sequence"/>
</dbReference>
<organism evidence="2 3">
    <name type="scientific">Oceanipulchritudo coccoides</name>
    <dbReference type="NCBI Taxonomy" id="2706888"/>
    <lineage>
        <taxon>Bacteria</taxon>
        <taxon>Pseudomonadati</taxon>
        <taxon>Verrucomicrobiota</taxon>
        <taxon>Opitutia</taxon>
        <taxon>Puniceicoccales</taxon>
        <taxon>Oceanipulchritudinaceae</taxon>
        <taxon>Oceanipulchritudo</taxon>
    </lineage>
</organism>
<evidence type="ECO:0008006" key="4">
    <source>
        <dbReference type="Google" id="ProtNLM"/>
    </source>
</evidence>
<keyword evidence="3" id="KW-1185">Reference proteome</keyword>
<dbReference type="GO" id="GO:0003697">
    <property type="term" value="F:single-stranded DNA binding"/>
    <property type="evidence" value="ECO:0007669"/>
    <property type="project" value="InterPro"/>
</dbReference>
<dbReference type="EMBL" id="JAAGNX010000003">
    <property type="protein sequence ID" value="NDV63368.1"/>
    <property type="molecule type" value="Genomic_DNA"/>
</dbReference>
<proteinExistence type="predicted"/>
<evidence type="ECO:0000313" key="3">
    <source>
        <dbReference type="Proteomes" id="UP000478417"/>
    </source>
</evidence>
<name>A0A6B2M327_9BACT</name>
<dbReference type="AlphaFoldDB" id="A0A6B2M327"/>
<dbReference type="PROSITE" id="PS50935">
    <property type="entry name" value="SSB"/>
    <property type="match status" value="1"/>
</dbReference>
<dbReference type="RefSeq" id="WP_163966841.1">
    <property type="nucleotide sequence ID" value="NZ_JAAGNX010000003.1"/>
</dbReference>
<sequence length="103" mass="11396">MNKVLLSGTVLKTKEVQGLSGAGLHFTLQVNALDLPGEKRIPTTDISCVIVNPKSDIRSYLEKHRVIECEGKIIRLSIPAEGNTKAHRTQVVVNQRTIRQAPR</sequence>
<evidence type="ECO:0000256" key="1">
    <source>
        <dbReference type="PROSITE-ProRule" id="PRU00252"/>
    </source>
</evidence>
<comment type="caution">
    <text evidence="2">The sequence shown here is derived from an EMBL/GenBank/DDBJ whole genome shotgun (WGS) entry which is preliminary data.</text>
</comment>
<accession>A0A6B2M327</accession>